<evidence type="ECO:0000313" key="4">
    <source>
        <dbReference type="Proteomes" id="UP000442694"/>
    </source>
</evidence>
<dbReference type="PANTHER" id="PTHR10953:SF102">
    <property type="entry name" value="ADENYLYLTRANSFERASE AND SULFURTRANSFERASE MOCS3"/>
    <property type="match status" value="1"/>
</dbReference>
<dbReference type="FunFam" id="3.40.50.720:FF:000080">
    <property type="entry name" value="Thiazole biosynthesis adenylyltransferase ThiF"/>
    <property type="match status" value="1"/>
</dbReference>
<dbReference type="GO" id="GO:0005737">
    <property type="term" value="C:cytoplasm"/>
    <property type="evidence" value="ECO:0007669"/>
    <property type="project" value="TreeGrafter"/>
</dbReference>
<gene>
    <name evidence="3" type="ORF">GCL57_09075</name>
</gene>
<dbReference type="Pfam" id="PF00899">
    <property type="entry name" value="ThiF"/>
    <property type="match status" value="1"/>
</dbReference>
<feature type="domain" description="THIF-type NAD/FAD binding fold" evidence="2">
    <location>
        <begin position="6"/>
        <end position="237"/>
    </location>
</feature>
<dbReference type="InterPro" id="IPR000594">
    <property type="entry name" value="ThiF_NAD_FAD-bd"/>
</dbReference>
<dbReference type="CDD" id="cd00757">
    <property type="entry name" value="ThiF_MoeB_HesA_family"/>
    <property type="match status" value="1"/>
</dbReference>
<dbReference type="EMBL" id="WFLN01000007">
    <property type="protein sequence ID" value="KAB8029687.1"/>
    <property type="molecule type" value="Genomic_DNA"/>
</dbReference>
<dbReference type="Gene3D" id="3.40.50.720">
    <property type="entry name" value="NAD(P)-binding Rossmann-like Domain"/>
    <property type="match status" value="1"/>
</dbReference>
<evidence type="ECO:0000256" key="1">
    <source>
        <dbReference type="ARBA" id="ARBA00009919"/>
    </source>
</evidence>
<comment type="similarity">
    <text evidence="1">Belongs to the HesA/MoeB/ThiF family.</text>
</comment>
<sequence>MNFNKYSRQISLPFVGVFGQEKIKNTKVVVIGAGALGHSTSIYLAASGVGDITIFDQDIVEESNLSRQICFTEQDIGKPKAECLTRHLKELYSDINFRFFNRKFSVEESNLLPYNCNIMINASDNYKARRAINQVSLQKNIPWIDIGIFKTQGHFCLFKPGLGCYECIFPDVFDSTENCSLSGVLSPICGIIGSFAANEVVKFILEKYSKVVNHFFSFEFLGNDFKKFYWKKNMDCPSCNRFLNLNELNK</sequence>
<dbReference type="InterPro" id="IPR045886">
    <property type="entry name" value="ThiF/MoeB/HesA"/>
</dbReference>
<dbReference type="Proteomes" id="UP000442694">
    <property type="component" value="Unassembled WGS sequence"/>
</dbReference>
<evidence type="ECO:0000259" key="2">
    <source>
        <dbReference type="Pfam" id="PF00899"/>
    </source>
</evidence>
<dbReference type="AlphaFoldDB" id="A0A833N502"/>
<name>A0A833N502_9BACT</name>
<dbReference type="GO" id="GO:0016779">
    <property type="term" value="F:nucleotidyltransferase activity"/>
    <property type="evidence" value="ECO:0007669"/>
    <property type="project" value="TreeGrafter"/>
</dbReference>
<evidence type="ECO:0000313" key="3">
    <source>
        <dbReference type="EMBL" id="KAB8029687.1"/>
    </source>
</evidence>
<accession>A0A833N502</accession>
<keyword evidence="4" id="KW-1185">Reference proteome</keyword>
<proteinExistence type="inferred from homology"/>
<reference evidence="3 4" key="1">
    <citation type="submission" date="2019-10" db="EMBL/GenBank/DDBJ databases">
        <title>New genus of Silvanigrellaceae.</title>
        <authorList>
            <person name="Pitt A."/>
            <person name="Hahn M.W."/>
        </authorList>
    </citation>
    <scope>NUCLEOTIDE SEQUENCE [LARGE SCALE GENOMIC DNA]</scope>
    <source>
        <strain evidence="3 4">33A1-SZDP</strain>
    </source>
</reference>
<comment type="caution">
    <text evidence="3">The sequence shown here is derived from an EMBL/GenBank/DDBJ whole genome shotgun (WGS) entry which is preliminary data.</text>
</comment>
<dbReference type="InterPro" id="IPR035985">
    <property type="entry name" value="Ubiquitin-activating_enz"/>
</dbReference>
<organism evidence="3 4">
    <name type="scientific">Fluviispira multicolorata</name>
    <dbReference type="NCBI Taxonomy" id="2654512"/>
    <lineage>
        <taxon>Bacteria</taxon>
        <taxon>Pseudomonadati</taxon>
        <taxon>Bdellovibrionota</taxon>
        <taxon>Oligoflexia</taxon>
        <taxon>Silvanigrellales</taxon>
        <taxon>Silvanigrellaceae</taxon>
        <taxon>Fluviispira</taxon>
    </lineage>
</organism>
<dbReference type="GO" id="GO:0008641">
    <property type="term" value="F:ubiquitin-like modifier activating enzyme activity"/>
    <property type="evidence" value="ECO:0007669"/>
    <property type="project" value="InterPro"/>
</dbReference>
<dbReference type="SUPFAM" id="SSF69572">
    <property type="entry name" value="Activating enzymes of the ubiquitin-like proteins"/>
    <property type="match status" value="1"/>
</dbReference>
<dbReference type="PANTHER" id="PTHR10953">
    <property type="entry name" value="UBIQUITIN-ACTIVATING ENZYME E1"/>
    <property type="match status" value="1"/>
</dbReference>
<protein>
    <recommendedName>
        <fullName evidence="2">THIF-type NAD/FAD binding fold domain-containing protein</fullName>
    </recommendedName>
</protein>
<dbReference type="GO" id="GO:0004792">
    <property type="term" value="F:thiosulfate-cyanide sulfurtransferase activity"/>
    <property type="evidence" value="ECO:0007669"/>
    <property type="project" value="TreeGrafter"/>
</dbReference>
<dbReference type="RefSeq" id="WP_152213039.1">
    <property type="nucleotide sequence ID" value="NZ_WFLN01000007.1"/>
</dbReference>